<dbReference type="InterPro" id="IPR003812">
    <property type="entry name" value="Fido"/>
</dbReference>
<dbReference type="InterPro" id="IPR040198">
    <property type="entry name" value="Fido_containing"/>
</dbReference>
<proteinExistence type="predicted"/>
<dbReference type="InterPro" id="IPR025758">
    <property type="entry name" value="Fic/DOC_N"/>
</dbReference>
<dbReference type="AlphaFoldDB" id="B8J4X2"/>
<dbReference type="PANTHER" id="PTHR13504:SF38">
    <property type="entry name" value="FIDO DOMAIN-CONTAINING PROTEIN"/>
    <property type="match status" value="1"/>
</dbReference>
<dbReference type="PIRSF" id="PIRSF038925">
    <property type="entry name" value="AMP-prot_trans"/>
    <property type="match status" value="1"/>
</dbReference>
<dbReference type="EMBL" id="CP001358">
    <property type="protein sequence ID" value="ACL50252.1"/>
    <property type="molecule type" value="Genomic_DNA"/>
</dbReference>
<protein>
    <submittedName>
        <fullName evidence="5">Filamentation induced by cAMP protein Fic</fullName>
    </submittedName>
</protein>
<dbReference type="InterPro" id="IPR036597">
    <property type="entry name" value="Fido-like_dom_sf"/>
</dbReference>
<dbReference type="HOGENOM" id="CLU_047250_1_1_7"/>
<organism evidence="5">
    <name type="scientific">Desulfovibrio desulfuricans (strain ATCC 27774 / DSM 6949 / MB)</name>
    <dbReference type="NCBI Taxonomy" id="525146"/>
    <lineage>
        <taxon>Bacteria</taxon>
        <taxon>Pseudomonadati</taxon>
        <taxon>Thermodesulfobacteriota</taxon>
        <taxon>Desulfovibrionia</taxon>
        <taxon>Desulfovibrionales</taxon>
        <taxon>Desulfovibrionaceae</taxon>
        <taxon>Desulfovibrio</taxon>
    </lineage>
</organism>
<name>B8J4X2_DESDA</name>
<evidence type="ECO:0000259" key="4">
    <source>
        <dbReference type="PROSITE" id="PS51459"/>
    </source>
</evidence>
<evidence type="ECO:0000256" key="3">
    <source>
        <dbReference type="PIRSR" id="PIRSR640198-2"/>
    </source>
</evidence>
<dbReference type="SUPFAM" id="SSF140931">
    <property type="entry name" value="Fic-like"/>
    <property type="match status" value="1"/>
</dbReference>
<reference evidence="5" key="1">
    <citation type="submission" date="2009-01" db="EMBL/GenBank/DDBJ databases">
        <title>Complete sequence of Desulfovibrio desulfuricans subsp. desulfuricans str. ATCC 27774.</title>
        <authorList>
            <consortium name="US DOE Joint Genome Institute"/>
            <person name="Lucas S."/>
            <person name="Copeland A."/>
            <person name="Lapidus A."/>
            <person name="Glavina del Rio T."/>
            <person name="Tice H."/>
            <person name="Bruce D."/>
            <person name="Goodwin L."/>
            <person name="Pitluck S."/>
            <person name="Sims D."/>
            <person name="Lu M."/>
            <person name="Kiss H."/>
            <person name="Meineke L."/>
            <person name="Brettin T."/>
            <person name="Detter J.C."/>
            <person name="Han C."/>
            <person name="Larimer F."/>
            <person name="Land M."/>
            <person name="Hauser L."/>
            <person name="Kyrpides N."/>
            <person name="Ovchinnikova G."/>
            <person name="Hazen T.C."/>
        </authorList>
    </citation>
    <scope>NUCLEOTIDE SEQUENCE [LARGE SCALE GENOMIC DNA]</scope>
    <source>
        <strain evidence="5">ATCC 27774</strain>
    </source>
</reference>
<dbReference type="GO" id="GO:0005524">
    <property type="term" value="F:ATP binding"/>
    <property type="evidence" value="ECO:0007669"/>
    <property type="project" value="UniProtKB-KW"/>
</dbReference>
<sequence length="371" mass="41671">MATQYHYNQFPPVTLEWDKLIPLLGPTRAAVAHYDGVLSAVPNADVLLSPLTTQEAVLSSRIEGTQATMGEVLEYEAAGDTGKYDENRKADIFEVLNYRSAMREAEKLLKELPLSQRVIKNVHEVLLSGVRGQNKSPGEYRRIPNWIGPQGCTIETAYFVPISAEKLPDGINAWEKFIHADYLDSLVQLALLHVEFEALHPFLDGNGRLGRMLVPLFMWQKQIISRPTFYISAVFESDREAYYTHLRAVSQNGAWTEWCIFFLQALQTQADENTRKAKGILELYEKMKHAIPALLNSQHVIQAVDWIFNVPIFSGSTFVREAGIPEATARRILPLLAEASILKIIAPASGRRAAVYSFPALLNLAEGRQCF</sequence>
<dbReference type="PROSITE" id="PS51459">
    <property type="entry name" value="FIDO"/>
    <property type="match status" value="1"/>
</dbReference>
<dbReference type="Pfam" id="PF02661">
    <property type="entry name" value="Fic"/>
    <property type="match status" value="1"/>
</dbReference>
<evidence type="ECO:0000256" key="1">
    <source>
        <dbReference type="PIRSR" id="PIRSR038925-1"/>
    </source>
</evidence>
<keyword evidence="1" id="KW-0067">ATP-binding</keyword>
<accession>B8J4X2</accession>
<feature type="binding site" evidence="1">
    <location>
        <position position="63"/>
    </location>
    <ligand>
        <name>ATP</name>
        <dbReference type="ChEBI" id="CHEBI:30616"/>
    </ligand>
</feature>
<feature type="binding site" evidence="3">
    <location>
        <begin position="242"/>
        <end position="243"/>
    </location>
    <ligand>
        <name>ATP</name>
        <dbReference type="ChEBI" id="CHEBI:30616"/>
    </ligand>
</feature>
<dbReference type="PANTHER" id="PTHR13504">
    <property type="entry name" value="FIDO DOMAIN-CONTAINING PROTEIN DDB_G0283145"/>
    <property type="match status" value="1"/>
</dbReference>
<feature type="active site" evidence="2">
    <location>
        <position position="200"/>
    </location>
</feature>
<dbReference type="STRING" id="525146.Ddes_2358"/>
<dbReference type="eggNOG" id="COG3177">
    <property type="taxonomic scope" value="Bacteria"/>
</dbReference>
<evidence type="ECO:0000313" key="5">
    <source>
        <dbReference type="EMBL" id="ACL50252.1"/>
    </source>
</evidence>
<feature type="binding site" evidence="1">
    <location>
        <position position="242"/>
    </location>
    <ligand>
        <name>ATP</name>
        <dbReference type="ChEBI" id="CHEBI:30616"/>
    </ligand>
</feature>
<feature type="binding site" evidence="1">
    <location>
        <position position="200"/>
    </location>
    <ligand>
        <name>ATP</name>
        <dbReference type="ChEBI" id="CHEBI:30616"/>
    </ligand>
</feature>
<feature type="binding site" evidence="3">
    <location>
        <begin position="204"/>
        <end position="211"/>
    </location>
    <ligand>
        <name>ATP</name>
        <dbReference type="ChEBI" id="CHEBI:30616"/>
    </ligand>
</feature>
<feature type="domain" description="Fido" evidence="4">
    <location>
        <begin position="114"/>
        <end position="264"/>
    </location>
</feature>
<evidence type="ECO:0000256" key="2">
    <source>
        <dbReference type="PIRSR" id="PIRSR640198-1"/>
    </source>
</evidence>
<feature type="binding site" evidence="1">
    <location>
        <begin position="205"/>
        <end position="211"/>
    </location>
    <ligand>
        <name>ATP</name>
        <dbReference type="ChEBI" id="CHEBI:30616"/>
    </ligand>
</feature>
<dbReference type="Pfam" id="PF13784">
    <property type="entry name" value="Fic_N"/>
    <property type="match status" value="1"/>
</dbReference>
<keyword evidence="1" id="KW-0547">Nucleotide-binding</keyword>
<dbReference type="KEGG" id="dds:Ddes_2358"/>
<dbReference type="InterPro" id="IPR026287">
    <property type="entry name" value="SoFic-like"/>
</dbReference>
<gene>
    <name evidence="5" type="ordered locus">Ddes_2358</name>
</gene>
<dbReference type="Gene3D" id="1.10.3290.10">
    <property type="entry name" value="Fido-like domain"/>
    <property type="match status" value="1"/>
</dbReference>